<evidence type="ECO:0000313" key="2">
    <source>
        <dbReference type="EMBL" id="ALB75735.1"/>
    </source>
</evidence>
<proteinExistence type="predicted"/>
<dbReference type="EMBL" id="KT336244">
    <property type="protein sequence ID" value="ALB75735.1"/>
    <property type="molecule type" value="Genomic_DNA"/>
</dbReference>
<accession>A0A0M4C2G3</accession>
<dbReference type="Pfam" id="PF04991">
    <property type="entry name" value="LicD"/>
    <property type="match status" value="1"/>
</dbReference>
<dbReference type="PANTHER" id="PTHR43404:SF2">
    <property type="entry name" value="LIPOPOLYSACCHARIDE CHOLINEPHOSPHOTRANSFERASE LICD"/>
    <property type="match status" value="1"/>
</dbReference>
<organism evidence="2">
    <name type="scientific">uncultured bacterium 3e18</name>
    <dbReference type="NCBI Taxonomy" id="1701369"/>
    <lineage>
        <taxon>Bacteria</taxon>
        <taxon>environmental samples</taxon>
    </lineage>
</organism>
<feature type="domain" description="LicD/FKTN/FKRP nucleotidyltransferase" evidence="1">
    <location>
        <begin position="31"/>
        <end position="258"/>
    </location>
</feature>
<dbReference type="InterPro" id="IPR052942">
    <property type="entry name" value="LPS_cholinephosphotransferase"/>
</dbReference>
<dbReference type="AlphaFoldDB" id="A0A0M4C2G3"/>
<dbReference type="InterPro" id="IPR007074">
    <property type="entry name" value="LicD/FKTN/FKRP_NTP_transf"/>
</dbReference>
<name>A0A0M4C2G3_9BACT</name>
<sequence>MNTCSRKYTPQELEQLHKALYEILGEIVRICEKHQIPFFVIGGTAIGALYDKAILPWDDDIDIGMKREDYNRFLKIAPQELDSRYFLSWIETDPHTPYYFAKVKKNHTLFVEGLFKNVPMHQGIFVDIFPFDRIPDNHRLMKIQHELVKFLNCCLIGKEAWLWKHCRPCEIENPTNRGFMGCLANYLIDVLLPKKTIFRLLTGVQTFFNTRKTRYFNNVMTKTDHVTEASLNHLEPVKFGPLTLAAPQGLEEFLRYNYPKLHRFNEEEQAQVIDHYPEVLSFNTLAEANETKSHS</sequence>
<dbReference type="GO" id="GO:0009100">
    <property type="term" value="P:glycoprotein metabolic process"/>
    <property type="evidence" value="ECO:0007669"/>
    <property type="project" value="UniProtKB-ARBA"/>
</dbReference>
<dbReference type="Gene3D" id="3.30.460.40">
    <property type="match status" value="1"/>
</dbReference>
<dbReference type="PANTHER" id="PTHR43404">
    <property type="entry name" value="LIPOPOLYSACCHARIDE CHOLINEPHOSPHOTRANSFERASE LICD"/>
    <property type="match status" value="1"/>
</dbReference>
<protein>
    <submittedName>
        <fullName evidence="2">LicD family protein</fullName>
    </submittedName>
</protein>
<reference evidence="2" key="1">
    <citation type="journal article" date="2015" name="Proc. Natl. Acad. Sci. U.S.A.">
        <title>Functional metagenomic discovery of bacterial effectors in the human microbiome and isolation of commendamide, a GPCR G2A/132 agonist.</title>
        <authorList>
            <person name="Cohen L.J."/>
            <person name="Kang H.S."/>
            <person name="Chu J."/>
            <person name="Huang Y.H."/>
            <person name="Gordon E.A."/>
            <person name="Reddy B.V."/>
            <person name="Ternei M.A."/>
            <person name="Craig J.W."/>
            <person name="Brady S.F."/>
        </authorList>
    </citation>
    <scope>NUCLEOTIDE SEQUENCE</scope>
</reference>
<evidence type="ECO:0000259" key="1">
    <source>
        <dbReference type="Pfam" id="PF04991"/>
    </source>
</evidence>